<reference evidence="1 2" key="1">
    <citation type="submission" date="2012-05" db="EMBL/GenBank/DDBJ databases">
        <title>Recombination and specialization in a pathogen metapopulation.</title>
        <authorList>
            <person name="Gardiner A."/>
            <person name="Kemen E."/>
            <person name="Schultz-Larsen T."/>
            <person name="MacLean D."/>
            <person name="Van Oosterhout C."/>
            <person name="Jones J.D.G."/>
        </authorList>
    </citation>
    <scope>NUCLEOTIDE SEQUENCE [LARGE SCALE GENOMIC DNA]</scope>
    <source>
        <strain evidence="1 2">Ac Nc2</strain>
    </source>
</reference>
<evidence type="ECO:0000313" key="1">
    <source>
        <dbReference type="EMBL" id="CCI43445.1"/>
    </source>
</evidence>
<protein>
    <submittedName>
        <fullName evidence="1">Uncharacterized protein</fullName>
    </submittedName>
</protein>
<accession>A0A024GAA4</accession>
<name>A0A024GAA4_9STRA</name>
<dbReference type="EMBL" id="CAIX01000049">
    <property type="protein sequence ID" value="CCI43445.1"/>
    <property type="molecule type" value="Genomic_DNA"/>
</dbReference>
<gene>
    <name evidence="1" type="ORF">BN9_042290</name>
</gene>
<sequence>MFAEITDDIPYGYIGTNCHDVKNKCTLIKGQKFNVPVEDKKLYNILAKAEGSADARGDMSRRVQSSRIQSKREMKKLRLFGVDIDSGASDSHDALERISYNAHVSAGESSEGNELAYGGKDTTHCLLLPNYLPEIWMLGCFRCLAPGDEDKRYFVSTPGWKDYQFALYTTTETREKVEENFSLYASIHSESSDSASFPDFSYFELQVTHMDNKMEGCVHCIGSIVGLDFQYVRETARHFNVYVRESTKQKLQECKRVGYCEKIDENPVKAQHLAQLLKKDG</sequence>
<keyword evidence="2" id="KW-1185">Reference proteome</keyword>
<proteinExistence type="predicted"/>
<evidence type="ECO:0000313" key="2">
    <source>
        <dbReference type="Proteomes" id="UP000053237"/>
    </source>
</evidence>
<dbReference type="Proteomes" id="UP000053237">
    <property type="component" value="Unassembled WGS sequence"/>
</dbReference>
<organism evidence="1 2">
    <name type="scientific">Albugo candida</name>
    <dbReference type="NCBI Taxonomy" id="65357"/>
    <lineage>
        <taxon>Eukaryota</taxon>
        <taxon>Sar</taxon>
        <taxon>Stramenopiles</taxon>
        <taxon>Oomycota</taxon>
        <taxon>Peronosporomycetes</taxon>
        <taxon>Albuginales</taxon>
        <taxon>Albuginaceae</taxon>
        <taxon>Albugo</taxon>
    </lineage>
</organism>
<dbReference type="InParanoid" id="A0A024GAA4"/>
<dbReference type="AlphaFoldDB" id="A0A024GAA4"/>
<comment type="caution">
    <text evidence="1">The sequence shown here is derived from an EMBL/GenBank/DDBJ whole genome shotgun (WGS) entry which is preliminary data.</text>
</comment>